<dbReference type="InterPro" id="IPR001127">
    <property type="entry name" value="PTS_EIIA_1_perm"/>
</dbReference>
<dbReference type="PROSITE" id="PS00371">
    <property type="entry name" value="PTS_EIIA_TYPE_1_HIS"/>
    <property type="match status" value="1"/>
</dbReference>
<dbReference type="Gene3D" id="2.70.70.10">
    <property type="entry name" value="Glucose Permease (Domain IIA)"/>
    <property type="match status" value="1"/>
</dbReference>
<dbReference type="AlphaFoldDB" id="A0A3L7K1C6"/>
<accession>A0A3L7K1C6</accession>
<proteinExistence type="predicted"/>
<dbReference type="FunFam" id="2.70.70.10:FF:000001">
    <property type="entry name" value="PTS system glucose-specific IIA component"/>
    <property type="match status" value="1"/>
</dbReference>
<keyword evidence="3 8" id="KW-0762">Sugar transport</keyword>
<evidence type="ECO:0000256" key="4">
    <source>
        <dbReference type="ARBA" id="ARBA00022679"/>
    </source>
</evidence>
<dbReference type="OrthoDB" id="92465at2"/>
<comment type="caution">
    <text evidence="8">The sequence shown here is derived from an EMBL/GenBank/DDBJ whole genome shotgun (WGS) entry which is preliminary data.</text>
</comment>
<evidence type="ECO:0000259" key="7">
    <source>
        <dbReference type="PROSITE" id="PS51093"/>
    </source>
</evidence>
<dbReference type="Proteomes" id="UP000276770">
    <property type="component" value="Unassembled WGS sequence"/>
</dbReference>
<evidence type="ECO:0000256" key="2">
    <source>
        <dbReference type="ARBA" id="ARBA00022448"/>
    </source>
</evidence>
<gene>
    <name evidence="8" type="ORF">D9X91_06445</name>
</gene>
<name>A0A3L7K1C6_9BACI</name>
<feature type="domain" description="PTS EIIA type-1" evidence="7">
    <location>
        <begin position="30"/>
        <end position="134"/>
    </location>
</feature>
<dbReference type="PROSITE" id="PS51093">
    <property type="entry name" value="PTS_EIIA_TYPE_1"/>
    <property type="match status" value="1"/>
</dbReference>
<evidence type="ECO:0000256" key="6">
    <source>
        <dbReference type="ARBA" id="ARBA00022777"/>
    </source>
</evidence>
<reference evidence="8 9" key="1">
    <citation type="submission" date="2018-10" db="EMBL/GenBank/DDBJ databases">
        <title>Falsibacillus sp. genome draft.</title>
        <authorList>
            <person name="Shi S."/>
        </authorList>
    </citation>
    <scope>NUCLEOTIDE SEQUENCE [LARGE SCALE GENOMIC DNA]</scope>
    <source>
        <strain evidence="8 9">GY 10110</strain>
    </source>
</reference>
<evidence type="ECO:0000313" key="8">
    <source>
        <dbReference type="EMBL" id="RLQ96887.1"/>
    </source>
</evidence>
<evidence type="ECO:0000256" key="3">
    <source>
        <dbReference type="ARBA" id="ARBA00022597"/>
    </source>
</evidence>
<keyword evidence="6" id="KW-0418">Kinase</keyword>
<sequence>MLSKLFRKTKYEQILAPVNGEVVSLKDVPDPVFSQGMMGEGVALQPNDGKVSAPVAGRVITAAKTKHAVGIRTDAGNEILVHVGIDTVLLRGEGFELLVKEGEYVQARQPILHFSLDFVKNNAKSILIPIVVTNIEHRETPIEFLPNKRVNTGEPVMKVAMVK</sequence>
<dbReference type="PANTHER" id="PTHR45008:SF1">
    <property type="entry name" value="PTS SYSTEM GLUCOSE-SPECIFIC EIIA COMPONENT"/>
    <property type="match status" value="1"/>
</dbReference>
<organism evidence="8 9">
    <name type="scientific">Falsibacillus albus</name>
    <dbReference type="NCBI Taxonomy" id="2478915"/>
    <lineage>
        <taxon>Bacteria</taxon>
        <taxon>Bacillati</taxon>
        <taxon>Bacillota</taxon>
        <taxon>Bacilli</taxon>
        <taxon>Bacillales</taxon>
        <taxon>Bacillaceae</taxon>
        <taxon>Falsibacillus</taxon>
    </lineage>
</organism>
<evidence type="ECO:0000313" key="9">
    <source>
        <dbReference type="Proteomes" id="UP000276770"/>
    </source>
</evidence>
<evidence type="ECO:0000256" key="5">
    <source>
        <dbReference type="ARBA" id="ARBA00022683"/>
    </source>
</evidence>
<comment type="subcellular location">
    <subcellularLocation>
        <location evidence="1">Cytoplasm</location>
    </subcellularLocation>
</comment>
<dbReference type="InterPro" id="IPR050890">
    <property type="entry name" value="PTS_EIIA_component"/>
</dbReference>
<dbReference type="GO" id="GO:0005737">
    <property type="term" value="C:cytoplasm"/>
    <property type="evidence" value="ECO:0007669"/>
    <property type="project" value="UniProtKB-SubCell"/>
</dbReference>
<keyword evidence="4" id="KW-0808">Transferase</keyword>
<keyword evidence="5" id="KW-0598">Phosphotransferase system</keyword>
<dbReference type="NCBIfam" id="TIGR00830">
    <property type="entry name" value="PTBA"/>
    <property type="match status" value="1"/>
</dbReference>
<dbReference type="SUPFAM" id="SSF51261">
    <property type="entry name" value="Duplicated hybrid motif"/>
    <property type="match status" value="1"/>
</dbReference>
<dbReference type="InterPro" id="IPR011055">
    <property type="entry name" value="Dup_hybrid_motif"/>
</dbReference>
<dbReference type="GO" id="GO:0009401">
    <property type="term" value="P:phosphoenolpyruvate-dependent sugar phosphotransferase system"/>
    <property type="evidence" value="ECO:0007669"/>
    <property type="project" value="UniProtKB-KW"/>
</dbReference>
<dbReference type="RefSeq" id="WP_121679908.1">
    <property type="nucleotide sequence ID" value="NZ_RCVZ01000003.1"/>
</dbReference>
<dbReference type="EMBL" id="RCVZ01000003">
    <property type="protein sequence ID" value="RLQ96887.1"/>
    <property type="molecule type" value="Genomic_DNA"/>
</dbReference>
<dbReference type="Pfam" id="PF00358">
    <property type="entry name" value="PTS_EIIA_1"/>
    <property type="match status" value="1"/>
</dbReference>
<keyword evidence="2" id="KW-0813">Transport</keyword>
<keyword evidence="9" id="KW-1185">Reference proteome</keyword>
<protein>
    <submittedName>
        <fullName evidence="8">PTS glucose transporter subunit IIA</fullName>
    </submittedName>
</protein>
<evidence type="ECO:0000256" key="1">
    <source>
        <dbReference type="ARBA" id="ARBA00004496"/>
    </source>
</evidence>
<dbReference type="GO" id="GO:0016301">
    <property type="term" value="F:kinase activity"/>
    <property type="evidence" value="ECO:0007669"/>
    <property type="project" value="UniProtKB-KW"/>
</dbReference>
<dbReference type="PANTHER" id="PTHR45008">
    <property type="entry name" value="PTS SYSTEM GLUCOSE-SPECIFIC EIIA COMPONENT"/>
    <property type="match status" value="1"/>
</dbReference>